<proteinExistence type="predicted"/>
<protein>
    <recommendedName>
        <fullName evidence="4">Lipoprotein</fullName>
    </recommendedName>
</protein>
<dbReference type="EMBL" id="NJGI01000001">
    <property type="protein sequence ID" value="PGH22421.1"/>
    <property type="molecule type" value="Genomic_DNA"/>
</dbReference>
<accession>A0A2B7YMY3</accession>
<evidence type="ECO:0000313" key="3">
    <source>
        <dbReference type="Proteomes" id="UP000222862"/>
    </source>
</evidence>
<evidence type="ECO:0000313" key="2">
    <source>
        <dbReference type="EMBL" id="PGH22421.1"/>
    </source>
</evidence>
<evidence type="ECO:0008006" key="4">
    <source>
        <dbReference type="Google" id="ProtNLM"/>
    </source>
</evidence>
<dbReference type="PROSITE" id="PS51257">
    <property type="entry name" value="PROKAR_LIPOPROTEIN"/>
    <property type="match status" value="1"/>
</dbReference>
<dbReference type="RefSeq" id="WP_098702490.1">
    <property type="nucleotide sequence ID" value="NZ_NJGI01000001.1"/>
</dbReference>
<comment type="caution">
    <text evidence="2">The sequence shown here is derived from an EMBL/GenBank/DDBJ whole genome shotgun (WGS) entry which is preliminary data.</text>
</comment>
<sequence>MKKIFVILLSTFLLFACESKEEKELRKESERKFNVIVEKFEEQKYQKVLDEIKVFEEKYPNFIKKDELQKIKEQSTIKIQEENEKLEKLKEEEAKRLEKEKIKEEKKMEVKKEIFSILNNLSQKYDEFQNITWITNKRVENNISVYGGFDGKTYIKPMFYRLVVSYSGKDWIFFEKMIVITDSGRYVIDFPKLEQKTDVGYGYVYETYDVFLDNVNKGIVRAIVNSDNVKIRLEGRENVYDFTLTKADKAGLKIMLDLMDKEQELSEIK</sequence>
<gene>
    <name evidence="2" type="ORF">RN96_04595</name>
</gene>
<organism evidence="2 3">
    <name type="scientific">Fusobacterium nucleatum subsp. polymorphum</name>
    <name type="common">Fusobacterium polymorphum</name>
    <dbReference type="NCBI Taxonomy" id="76857"/>
    <lineage>
        <taxon>Bacteria</taxon>
        <taxon>Fusobacteriati</taxon>
        <taxon>Fusobacteriota</taxon>
        <taxon>Fusobacteriia</taxon>
        <taxon>Fusobacteriales</taxon>
        <taxon>Fusobacteriaceae</taxon>
        <taxon>Fusobacterium</taxon>
    </lineage>
</organism>
<dbReference type="Proteomes" id="UP000222862">
    <property type="component" value="Unassembled WGS sequence"/>
</dbReference>
<name>A0A2B7YMY3_FUSNP</name>
<feature type="coiled-coil region" evidence="1">
    <location>
        <begin position="65"/>
        <end position="114"/>
    </location>
</feature>
<keyword evidence="1" id="KW-0175">Coiled coil</keyword>
<reference evidence="2 3" key="1">
    <citation type="submission" date="2017-06" db="EMBL/GenBank/DDBJ databases">
        <title>Genome sequencing of Fusobacterium nucleatum subsp. polymorphum KCOM 1232 (=ChDC F37).</title>
        <authorList>
            <person name="Kook J.-K."/>
            <person name="Park S.-N."/>
            <person name="Lim Y.K."/>
            <person name="Roh H."/>
        </authorList>
    </citation>
    <scope>NUCLEOTIDE SEQUENCE [LARGE SCALE GENOMIC DNA]</scope>
    <source>
        <strain evidence="3">KCOM 1232 ( ChDC F37)</strain>
    </source>
</reference>
<evidence type="ECO:0000256" key="1">
    <source>
        <dbReference type="SAM" id="Coils"/>
    </source>
</evidence>
<dbReference type="AlphaFoldDB" id="A0A2B7YMY3"/>